<dbReference type="InterPro" id="IPR020846">
    <property type="entry name" value="MFS_dom"/>
</dbReference>
<name>A0ABS3XGB5_9ACTN</name>
<protein>
    <submittedName>
        <fullName evidence="7">YbfB/YjiJ family MFS transporter</fullName>
    </submittedName>
</protein>
<dbReference type="Gene3D" id="1.20.1250.20">
    <property type="entry name" value="MFS general substrate transporter like domains"/>
    <property type="match status" value="1"/>
</dbReference>
<proteinExistence type="predicted"/>
<comment type="subcellular location">
    <subcellularLocation>
        <location evidence="1">Cell membrane</location>
        <topology evidence="1">Multi-pass membrane protein</topology>
    </subcellularLocation>
</comment>
<dbReference type="PANTHER" id="PTHR23537">
    <property type="match status" value="1"/>
</dbReference>
<feature type="transmembrane region" description="Helical" evidence="5">
    <location>
        <begin position="294"/>
        <end position="312"/>
    </location>
</feature>
<evidence type="ECO:0000256" key="1">
    <source>
        <dbReference type="ARBA" id="ARBA00004651"/>
    </source>
</evidence>
<feature type="transmembrane region" description="Helical" evidence="5">
    <location>
        <begin position="59"/>
        <end position="83"/>
    </location>
</feature>
<comment type="caution">
    <text evidence="7">The sequence shown here is derived from an EMBL/GenBank/DDBJ whole genome shotgun (WGS) entry which is preliminary data.</text>
</comment>
<dbReference type="RefSeq" id="WP_209241505.1">
    <property type="nucleotide sequence ID" value="NZ_JADKMA010000125.1"/>
</dbReference>
<dbReference type="InterPro" id="IPR036259">
    <property type="entry name" value="MFS_trans_sf"/>
</dbReference>
<dbReference type="PANTHER" id="PTHR23537:SF1">
    <property type="entry name" value="SUGAR TRANSPORTER"/>
    <property type="match status" value="1"/>
</dbReference>
<evidence type="ECO:0000256" key="4">
    <source>
        <dbReference type="ARBA" id="ARBA00023136"/>
    </source>
</evidence>
<keyword evidence="2 5" id="KW-0812">Transmembrane</keyword>
<dbReference type="Pfam" id="PF06779">
    <property type="entry name" value="MFS_4"/>
    <property type="match status" value="1"/>
</dbReference>
<evidence type="ECO:0000256" key="3">
    <source>
        <dbReference type="ARBA" id="ARBA00022989"/>
    </source>
</evidence>
<dbReference type="PROSITE" id="PS50850">
    <property type="entry name" value="MFS"/>
    <property type="match status" value="1"/>
</dbReference>
<dbReference type="SUPFAM" id="SSF103473">
    <property type="entry name" value="MFS general substrate transporter"/>
    <property type="match status" value="1"/>
</dbReference>
<sequence>MPAIRAASAAPRLPSPPSRTGLAPHWRLGLTGMAAIAVTFGFARYGYGLFLPEFRERFGLSVSLVGLIGSASYAGYLVALLLVGGLVARFGPRPLVVVGGGCATVGTALVALATGPGTLTVGLVLAGSSSGWAWAPYADAVDRVVPPALRERVTGMIATGTAFGVAVAGPLALAARGTGWRLVWLVFAALSLATTVANARVLPSGPHEPRAPHEPHEPRGLRRFARREAVPLFATALLYGCVGAVYWAFAVEAVASAAGADSWLSPLFWTVMGLAGTAGVLTGHAIVRHGLRRVQTGLFAGMSCAVALLGTAPGSLPAVLGSAVVYGPCFMAGSGLLAVWSHRVFAEQPSTGFSGTVFFLGLGTLVGPGAVGAVAGVWGLRTGLLLTAALGALALAARPAGQVSGRRACSGT</sequence>
<gene>
    <name evidence="7" type="ORF">ITI46_22455</name>
</gene>
<dbReference type="Proteomes" id="UP001519064">
    <property type="component" value="Unassembled WGS sequence"/>
</dbReference>
<feature type="transmembrane region" description="Helical" evidence="5">
    <location>
        <begin position="95"/>
        <end position="113"/>
    </location>
</feature>
<accession>A0ABS3XGB5</accession>
<keyword evidence="8" id="KW-1185">Reference proteome</keyword>
<feature type="transmembrane region" description="Helical" evidence="5">
    <location>
        <begin position="153"/>
        <end position="175"/>
    </location>
</feature>
<keyword evidence="3 5" id="KW-1133">Transmembrane helix</keyword>
<evidence type="ECO:0000313" key="7">
    <source>
        <dbReference type="EMBL" id="MBO8194404.1"/>
    </source>
</evidence>
<feature type="transmembrane region" description="Helical" evidence="5">
    <location>
        <begin position="267"/>
        <end position="287"/>
    </location>
</feature>
<evidence type="ECO:0000256" key="5">
    <source>
        <dbReference type="SAM" id="Phobius"/>
    </source>
</evidence>
<organism evidence="7 8">
    <name type="scientific">Streptomyces oryzae</name>
    <dbReference type="NCBI Taxonomy" id="1434886"/>
    <lineage>
        <taxon>Bacteria</taxon>
        <taxon>Bacillati</taxon>
        <taxon>Actinomycetota</taxon>
        <taxon>Actinomycetes</taxon>
        <taxon>Kitasatosporales</taxon>
        <taxon>Streptomycetaceae</taxon>
        <taxon>Streptomyces</taxon>
    </lineage>
</organism>
<feature type="transmembrane region" description="Helical" evidence="5">
    <location>
        <begin position="377"/>
        <end position="397"/>
    </location>
</feature>
<feature type="transmembrane region" description="Helical" evidence="5">
    <location>
        <begin position="28"/>
        <end position="47"/>
    </location>
</feature>
<feature type="transmembrane region" description="Helical" evidence="5">
    <location>
        <begin position="352"/>
        <end position="371"/>
    </location>
</feature>
<evidence type="ECO:0000259" key="6">
    <source>
        <dbReference type="PROSITE" id="PS50850"/>
    </source>
</evidence>
<dbReference type="EMBL" id="JADKMA010000125">
    <property type="protein sequence ID" value="MBO8194404.1"/>
    <property type="molecule type" value="Genomic_DNA"/>
</dbReference>
<feature type="domain" description="Major facilitator superfamily (MFS) profile" evidence="6">
    <location>
        <begin position="27"/>
        <end position="400"/>
    </location>
</feature>
<feature type="transmembrane region" description="Helical" evidence="5">
    <location>
        <begin position="318"/>
        <end position="340"/>
    </location>
</feature>
<reference evidence="7 8" key="1">
    <citation type="submission" date="2020-11" db="EMBL/GenBank/DDBJ databases">
        <title>Streptomyces spirodelae sp. nov., isolated from duckweed.</title>
        <authorList>
            <person name="Saimee Y."/>
            <person name="Duangmal K."/>
        </authorList>
    </citation>
    <scope>NUCLEOTIDE SEQUENCE [LARGE SCALE GENOMIC DNA]</scope>
    <source>
        <strain evidence="7 8">S16-07</strain>
    </source>
</reference>
<dbReference type="InterPro" id="IPR010645">
    <property type="entry name" value="MFS_4"/>
</dbReference>
<evidence type="ECO:0000313" key="8">
    <source>
        <dbReference type="Proteomes" id="UP001519064"/>
    </source>
</evidence>
<feature type="transmembrane region" description="Helical" evidence="5">
    <location>
        <begin position="229"/>
        <end position="247"/>
    </location>
</feature>
<keyword evidence="4 5" id="KW-0472">Membrane</keyword>
<evidence type="ECO:0000256" key="2">
    <source>
        <dbReference type="ARBA" id="ARBA00022692"/>
    </source>
</evidence>